<evidence type="ECO:0000313" key="4">
    <source>
        <dbReference type="EMBL" id="GAX84821.1"/>
    </source>
</evidence>
<protein>
    <recommendedName>
        <fullName evidence="3">Tubby C-terminal domain-containing protein</fullName>
    </recommendedName>
</protein>
<feature type="region of interest" description="Disordered" evidence="2">
    <location>
        <begin position="1"/>
        <end position="200"/>
    </location>
</feature>
<dbReference type="PANTHER" id="PTHR16517">
    <property type="entry name" value="TUBBY-RELATED"/>
    <property type="match status" value="1"/>
</dbReference>
<organism evidence="4 5">
    <name type="scientific">Chlamydomonas eustigma</name>
    <dbReference type="NCBI Taxonomy" id="1157962"/>
    <lineage>
        <taxon>Eukaryota</taxon>
        <taxon>Viridiplantae</taxon>
        <taxon>Chlorophyta</taxon>
        <taxon>core chlorophytes</taxon>
        <taxon>Chlorophyceae</taxon>
        <taxon>CS clade</taxon>
        <taxon>Chlamydomonadales</taxon>
        <taxon>Chlamydomonadaceae</taxon>
        <taxon>Chlamydomonas</taxon>
    </lineage>
</organism>
<evidence type="ECO:0000256" key="2">
    <source>
        <dbReference type="SAM" id="MobiDB-lite"/>
    </source>
</evidence>
<dbReference type="Proteomes" id="UP000232323">
    <property type="component" value="Unassembled WGS sequence"/>
</dbReference>
<feature type="compositionally biased region" description="Polar residues" evidence="2">
    <location>
        <begin position="21"/>
        <end position="32"/>
    </location>
</feature>
<feature type="compositionally biased region" description="Low complexity" evidence="2">
    <location>
        <begin position="177"/>
        <end position="193"/>
    </location>
</feature>
<dbReference type="Pfam" id="PF01167">
    <property type="entry name" value="Tub"/>
    <property type="match status" value="1"/>
</dbReference>
<dbReference type="AlphaFoldDB" id="A0A250XP21"/>
<dbReference type="SUPFAM" id="SSF54518">
    <property type="entry name" value="Tubby C-terminal domain-like"/>
    <property type="match status" value="1"/>
</dbReference>
<feature type="domain" description="Tubby C-terminal" evidence="3">
    <location>
        <begin position="211"/>
        <end position="448"/>
    </location>
</feature>
<feature type="compositionally biased region" description="Basic and acidic residues" evidence="2">
    <location>
        <begin position="1"/>
        <end position="11"/>
    </location>
</feature>
<dbReference type="PANTHER" id="PTHR16517:SF7">
    <property type="entry name" value="PROTEIN KING TUBBY"/>
    <property type="match status" value="1"/>
</dbReference>
<keyword evidence="5" id="KW-1185">Reference proteome</keyword>
<gene>
    <name evidence="4" type="ORF">CEUSTIGMA_g12242.t1</name>
</gene>
<name>A0A250XP21_9CHLO</name>
<reference evidence="4 5" key="1">
    <citation type="submission" date="2017-08" db="EMBL/GenBank/DDBJ databases">
        <title>Acidophilic green algal genome provides insights into adaptation to an acidic environment.</title>
        <authorList>
            <person name="Hirooka S."/>
            <person name="Hirose Y."/>
            <person name="Kanesaki Y."/>
            <person name="Higuchi S."/>
            <person name="Fujiwara T."/>
            <person name="Onuma R."/>
            <person name="Era A."/>
            <person name="Ohbayashi R."/>
            <person name="Uzuka A."/>
            <person name="Nozaki H."/>
            <person name="Yoshikawa H."/>
            <person name="Miyagishima S.Y."/>
        </authorList>
    </citation>
    <scope>NUCLEOTIDE SEQUENCE [LARGE SCALE GENOMIC DNA]</scope>
    <source>
        <strain evidence="4 5">NIES-2499</strain>
    </source>
</reference>
<comment type="similarity">
    <text evidence="1">Belongs to the TUB family.</text>
</comment>
<accession>A0A250XP21</accession>
<sequence>MESSSEDERSRGYQPVLAEQIKNSPRVNSPSTRWPKDGVNLYSNELFTDGDVLGGPNAGPSSSNGLAAAPSPRPGTASRMQQQKSSLAARRQERMQANVYERNETMTFRAGNPTSPTSQSMQLAQQTSISRFAAPPEPEPTSSPRGDNNVYGLRSSYDPNEEDGEHEFAPRTNTALRQQQQREQQQQQQQREQPVPAPIRQLDLSDIKSFLRKPAPKGGPILCYIVRDASSTKIYPKYNLFLEDGKRFLLAARKRKKQTTSNYIISLDYEDLGRDSEKFFGKLRANFVGTDFTIFDDGDKPGQRGAAGHTREELGCVTYQYNVLGTRGPRKMTACIPAVDASGRSMYRPRSESDSLLDRVKNDKGLEEVLVMFNKPPRWNEELNAYCLNFNGRVTEASVKNFQLVTEDNQGYVLLQFGKIGRNTFTMDYQWPMSALQAFAICLSSFDNKLACE</sequence>
<dbReference type="InterPro" id="IPR025659">
    <property type="entry name" value="Tubby-like_C"/>
</dbReference>
<dbReference type="InterPro" id="IPR000007">
    <property type="entry name" value="Tubby_C"/>
</dbReference>
<proteinExistence type="inferred from homology"/>
<dbReference type="STRING" id="1157962.A0A250XP21"/>
<evidence type="ECO:0000259" key="3">
    <source>
        <dbReference type="Pfam" id="PF01167"/>
    </source>
</evidence>
<dbReference type="EMBL" id="BEGY01000136">
    <property type="protein sequence ID" value="GAX84821.1"/>
    <property type="molecule type" value="Genomic_DNA"/>
</dbReference>
<feature type="compositionally biased region" description="Polar residues" evidence="2">
    <location>
        <begin position="112"/>
        <end position="130"/>
    </location>
</feature>
<dbReference type="OrthoDB" id="8775810at2759"/>
<dbReference type="Gene3D" id="3.20.90.10">
    <property type="entry name" value="Tubby Protein, Chain A"/>
    <property type="match status" value="1"/>
</dbReference>
<evidence type="ECO:0000256" key="1">
    <source>
        <dbReference type="ARBA" id="ARBA00007129"/>
    </source>
</evidence>
<evidence type="ECO:0000313" key="5">
    <source>
        <dbReference type="Proteomes" id="UP000232323"/>
    </source>
</evidence>
<dbReference type="PRINTS" id="PR01573">
    <property type="entry name" value="SUPERTUBBY"/>
</dbReference>
<comment type="caution">
    <text evidence="4">The sequence shown here is derived from an EMBL/GenBank/DDBJ whole genome shotgun (WGS) entry which is preliminary data.</text>
</comment>